<dbReference type="EMBL" id="JAHHHV010000028">
    <property type="protein sequence ID" value="MBW4465030.1"/>
    <property type="molecule type" value="Genomic_DNA"/>
</dbReference>
<evidence type="ECO:0000256" key="1">
    <source>
        <dbReference type="SAM" id="MobiDB-lite"/>
    </source>
</evidence>
<organism evidence="2 3">
    <name type="scientific">Pegethrix bostrychoides GSE-TBD4-15B</name>
    <dbReference type="NCBI Taxonomy" id="2839662"/>
    <lineage>
        <taxon>Bacteria</taxon>
        <taxon>Bacillati</taxon>
        <taxon>Cyanobacteriota</taxon>
        <taxon>Cyanophyceae</taxon>
        <taxon>Oculatellales</taxon>
        <taxon>Oculatellaceae</taxon>
        <taxon>Pegethrix</taxon>
    </lineage>
</organism>
<reference evidence="2" key="2">
    <citation type="journal article" date="2022" name="Microbiol. Resour. Announc.">
        <title>Metagenome Sequencing to Explore Phylogenomics of Terrestrial Cyanobacteria.</title>
        <authorList>
            <person name="Ward R.D."/>
            <person name="Stajich J.E."/>
            <person name="Johansen J.R."/>
            <person name="Huntemann M."/>
            <person name="Clum A."/>
            <person name="Foster B."/>
            <person name="Foster B."/>
            <person name="Roux S."/>
            <person name="Palaniappan K."/>
            <person name="Varghese N."/>
            <person name="Mukherjee S."/>
            <person name="Reddy T.B.K."/>
            <person name="Daum C."/>
            <person name="Copeland A."/>
            <person name="Chen I.A."/>
            <person name="Ivanova N.N."/>
            <person name="Kyrpides N.C."/>
            <person name="Shapiro N."/>
            <person name="Eloe-Fadrosh E.A."/>
            <person name="Pietrasiak N."/>
        </authorList>
    </citation>
    <scope>NUCLEOTIDE SEQUENCE</scope>
    <source>
        <strain evidence="2">GSE-TBD4-15B</strain>
    </source>
</reference>
<accession>A0A951U3X4</accession>
<comment type="caution">
    <text evidence="2">The sequence shown here is derived from an EMBL/GenBank/DDBJ whole genome shotgun (WGS) entry which is preliminary data.</text>
</comment>
<feature type="region of interest" description="Disordered" evidence="1">
    <location>
        <begin position="1"/>
        <end position="63"/>
    </location>
</feature>
<dbReference type="AlphaFoldDB" id="A0A951U3X4"/>
<protein>
    <submittedName>
        <fullName evidence="2">Uncharacterized protein</fullName>
    </submittedName>
</protein>
<reference evidence="2" key="1">
    <citation type="submission" date="2021-05" db="EMBL/GenBank/DDBJ databases">
        <authorList>
            <person name="Pietrasiak N."/>
            <person name="Ward R."/>
            <person name="Stajich J.E."/>
            <person name="Kurbessoian T."/>
        </authorList>
    </citation>
    <scope>NUCLEOTIDE SEQUENCE</scope>
    <source>
        <strain evidence="2">GSE-TBD4-15B</strain>
    </source>
</reference>
<dbReference type="Proteomes" id="UP000707356">
    <property type="component" value="Unassembled WGS sequence"/>
</dbReference>
<evidence type="ECO:0000313" key="2">
    <source>
        <dbReference type="EMBL" id="MBW4465030.1"/>
    </source>
</evidence>
<evidence type="ECO:0000313" key="3">
    <source>
        <dbReference type="Proteomes" id="UP000707356"/>
    </source>
</evidence>
<proteinExistence type="predicted"/>
<sequence>MASAPKAGESNPHPDYALPVPADAPVSAQSSPQQFAGIRNMVTSREPGQQSDDLRSWSRKTWI</sequence>
<gene>
    <name evidence="2" type="ORF">KME07_06270</name>
</gene>
<name>A0A951U3X4_9CYAN</name>
<feature type="compositionally biased region" description="Polar residues" evidence="1">
    <location>
        <begin position="41"/>
        <end position="51"/>
    </location>
</feature>